<reference evidence="1" key="1">
    <citation type="journal article" date="2014" name="Int. J. Syst. Evol. Microbiol.">
        <title>Complete genome sequence of Corynebacterium casei LMG S-19264T (=DSM 44701T), isolated from a smear-ripened cheese.</title>
        <authorList>
            <consortium name="US DOE Joint Genome Institute (JGI-PGF)"/>
            <person name="Walter F."/>
            <person name="Albersmeier A."/>
            <person name="Kalinowski J."/>
            <person name="Ruckert C."/>
        </authorList>
    </citation>
    <scope>NUCLEOTIDE SEQUENCE</scope>
    <source>
        <strain evidence="1">CGMCC 1.12214</strain>
    </source>
</reference>
<dbReference type="EMBL" id="BMES01000001">
    <property type="protein sequence ID" value="GGH16121.1"/>
    <property type="molecule type" value="Genomic_DNA"/>
</dbReference>
<proteinExistence type="predicted"/>
<reference evidence="1" key="2">
    <citation type="submission" date="2020-09" db="EMBL/GenBank/DDBJ databases">
        <authorList>
            <person name="Sun Q."/>
            <person name="Zhou Y."/>
        </authorList>
    </citation>
    <scope>NUCLEOTIDE SEQUENCE</scope>
    <source>
        <strain evidence="1">CGMCC 1.12214</strain>
    </source>
</reference>
<evidence type="ECO:0000313" key="1">
    <source>
        <dbReference type="EMBL" id="GGH16121.1"/>
    </source>
</evidence>
<comment type="caution">
    <text evidence="1">The sequence shown here is derived from an EMBL/GenBank/DDBJ whole genome shotgun (WGS) entry which is preliminary data.</text>
</comment>
<dbReference type="Proteomes" id="UP000603912">
    <property type="component" value="Unassembled WGS sequence"/>
</dbReference>
<dbReference type="RefSeq" id="WP_188517166.1">
    <property type="nucleotide sequence ID" value="NZ_BMES01000001.1"/>
</dbReference>
<protein>
    <submittedName>
        <fullName evidence="1">Uncharacterized protein</fullName>
    </submittedName>
</protein>
<gene>
    <name evidence="1" type="ORF">GCM10007036_16550</name>
</gene>
<evidence type="ECO:0000313" key="2">
    <source>
        <dbReference type="Proteomes" id="UP000603912"/>
    </source>
</evidence>
<sequence>MNIASETEFFFRITSMLAHAVRANDIDCVSECLDELEVMSMFTSCQSLKVRAKRALETYGNNAPRKNPILATNGTEILQFCSLAKATRQE</sequence>
<keyword evidence="2" id="KW-1185">Reference proteome</keyword>
<accession>A0A917MH79</accession>
<dbReference type="AlphaFoldDB" id="A0A917MH79"/>
<name>A0A917MH79_9HYPH</name>
<organism evidence="1 2">
    <name type="scientific">Alsobacter metallidurans</name>
    <dbReference type="NCBI Taxonomy" id="340221"/>
    <lineage>
        <taxon>Bacteria</taxon>
        <taxon>Pseudomonadati</taxon>
        <taxon>Pseudomonadota</taxon>
        <taxon>Alphaproteobacteria</taxon>
        <taxon>Hyphomicrobiales</taxon>
        <taxon>Alsobacteraceae</taxon>
        <taxon>Alsobacter</taxon>
    </lineage>
</organism>